<feature type="signal peptide" evidence="3">
    <location>
        <begin position="1"/>
        <end position="25"/>
    </location>
</feature>
<dbReference type="PANTHER" id="PTHR43649:SF32">
    <property type="entry name" value="SUGAR BINDING SECRETED PROTEIN"/>
    <property type="match status" value="1"/>
</dbReference>
<proteinExistence type="inferred from homology"/>
<feature type="chain" id="PRO_5012576858" evidence="3">
    <location>
        <begin position="26"/>
        <end position="415"/>
    </location>
</feature>
<dbReference type="InterPro" id="IPR050490">
    <property type="entry name" value="Bact_solute-bd_prot1"/>
</dbReference>
<dbReference type="RefSeq" id="WP_085865754.1">
    <property type="nucleotide sequence ID" value="NZ_FWFT01000007.1"/>
</dbReference>
<keyword evidence="5" id="KW-1185">Reference proteome</keyword>
<dbReference type="InterPro" id="IPR006059">
    <property type="entry name" value="SBP"/>
</dbReference>
<evidence type="ECO:0000256" key="3">
    <source>
        <dbReference type="SAM" id="SignalP"/>
    </source>
</evidence>
<dbReference type="OrthoDB" id="2515046at2"/>
<name>A0A1Y5TG57_9RHOB</name>
<evidence type="ECO:0000256" key="1">
    <source>
        <dbReference type="ARBA" id="ARBA00004418"/>
    </source>
</evidence>
<dbReference type="GO" id="GO:0042597">
    <property type="term" value="C:periplasmic space"/>
    <property type="evidence" value="ECO:0007669"/>
    <property type="project" value="UniProtKB-SubCell"/>
</dbReference>
<comment type="similarity">
    <text evidence="2">Belongs to the bacterial solute-binding protein 1 family.</text>
</comment>
<evidence type="ECO:0000313" key="5">
    <source>
        <dbReference type="Proteomes" id="UP000193623"/>
    </source>
</evidence>
<dbReference type="PANTHER" id="PTHR43649">
    <property type="entry name" value="ARABINOSE-BINDING PROTEIN-RELATED"/>
    <property type="match status" value="1"/>
</dbReference>
<gene>
    <name evidence="4" type="primary">lacE</name>
    <name evidence="4" type="ORF">PSJ8397_03364</name>
</gene>
<evidence type="ECO:0000256" key="2">
    <source>
        <dbReference type="ARBA" id="ARBA00008520"/>
    </source>
</evidence>
<sequence length="415" mass="44937">MKHTFKTGLLATAVTAVIAALPATAQEIRVDGFPPFDTHFDKQVPLFNANAPDIAVTYQMNSHGDHHKLLTTNLATQSGAGDVVIVDVSFIGAFINEGGFVNLSDEAYGAEEFQDGFVSYAWSQGQGADGNQYGIPIDIGPGVMYYRRDVLDSVGGDIDAVINDWDAYIEYGRELKEQGVYLIADAGDVARILVRTTLEDGEGLFFDAEGNSLVTSDRFVNAFTLAKQIRDEGLDGQIGAWTGEWYDGFKNGTVATQLSGAWLLGHMQNWMAPDTAGLWGASDLPGGIYGSWGGSFLAIPAQSENPEAAWEFIKYLTTEEGPQIDSLRDLGAFPVLTSTYSDPAFDEPIDFLAGQQARQLFAEVAQQVPAITPMEGDLIAEDVVMNGALAEVLNDGKDIMEALQDAERLLLRRVR</sequence>
<protein>
    <submittedName>
        <fullName evidence="4">Lactose-binding protein</fullName>
    </submittedName>
</protein>
<dbReference type="Proteomes" id="UP000193623">
    <property type="component" value="Unassembled WGS sequence"/>
</dbReference>
<dbReference type="Gene3D" id="3.40.190.10">
    <property type="entry name" value="Periplasmic binding protein-like II"/>
    <property type="match status" value="1"/>
</dbReference>
<organism evidence="4 5">
    <name type="scientific">Pseudooctadecabacter jejudonensis</name>
    <dbReference type="NCBI Taxonomy" id="1391910"/>
    <lineage>
        <taxon>Bacteria</taxon>
        <taxon>Pseudomonadati</taxon>
        <taxon>Pseudomonadota</taxon>
        <taxon>Alphaproteobacteria</taxon>
        <taxon>Rhodobacterales</taxon>
        <taxon>Paracoccaceae</taxon>
        <taxon>Pseudooctadecabacter</taxon>
    </lineage>
</organism>
<dbReference type="Pfam" id="PF13416">
    <property type="entry name" value="SBP_bac_8"/>
    <property type="match status" value="1"/>
</dbReference>
<dbReference type="EMBL" id="FWFT01000007">
    <property type="protein sequence ID" value="SLN63456.1"/>
    <property type="molecule type" value="Genomic_DNA"/>
</dbReference>
<accession>A0A1Y5TG57</accession>
<dbReference type="SUPFAM" id="SSF53850">
    <property type="entry name" value="Periplasmic binding protein-like II"/>
    <property type="match status" value="1"/>
</dbReference>
<dbReference type="AlphaFoldDB" id="A0A1Y5TG57"/>
<evidence type="ECO:0000313" key="4">
    <source>
        <dbReference type="EMBL" id="SLN63456.1"/>
    </source>
</evidence>
<reference evidence="4 5" key="1">
    <citation type="submission" date="2017-03" db="EMBL/GenBank/DDBJ databases">
        <authorList>
            <person name="Afonso C.L."/>
            <person name="Miller P.J."/>
            <person name="Scott M.A."/>
            <person name="Spackman E."/>
            <person name="Goraichik I."/>
            <person name="Dimitrov K.M."/>
            <person name="Suarez D.L."/>
            <person name="Swayne D.E."/>
        </authorList>
    </citation>
    <scope>NUCLEOTIDE SEQUENCE [LARGE SCALE GENOMIC DNA]</scope>
    <source>
        <strain evidence="4 5">CECT 8397</strain>
    </source>
</reference>
<keyword evidence="3" id="KW-0732">Signal</keyword>
<comment type="subcellular location">
    <subcellularLocation>
        <location evidence="1">Periplasm</location>
    </subcellularLocation>
</comment>